<protein>
    <submittedName>
        <fullName evidence="2">Uncharacterized protein</fullName>
    </submittedName>
</protein>
<name>A0A8A0RKC4_9FIRM</name>
<keyword evidence="1" id="KW-1133">Transmembrane helix</keyword>
<dbReference type="Proteomes" id="UP000662904">
    <property type="component" value="Chromosome"/>
</dbReference>
<gene>
    <name evidence="2" type="ORF">H0A61_01011</name>
</gene>
<evidence type="ECO:0000313" key="2">
    <source>
        <dbReference type="EMBL" id="QSQ08673.1"/>
    </source>
</evidence>
<dbReference type="AlphaFoldDB" id="A0A8A0RKC4"/>
<dbReference type="KEGG" id="kme:H0A61_01011"/>
<keyword evidence="1" id="KW-0812">Transmembrane</keyword>
<keyword evidence="3" id="KW-1185">Reference proteome</keyword>
<proteinExistence type="predicted"/>
<feature type="transmembrane region" description="Helical" evidence="1">
    <location>
        <begin position="294"/>
        <end position="318"/>
    </location>
</feature>
<sequence length="328" mass="37622">MFRQPLRNFLLGFLLNFCLKIFLVASKHFKVDIEPYTDKPSGYKTLSPLKDPLPVVEEKRVKKDFKSILSEARAKGNSISPVRRIKPLNVDVDECPVCGAPAAYLCSFGKDPEGYQKLQCKVCKHQWAPEKPVPKKKYPTYRCPFCGYALWKNFLIFKCRNDNCPKWVKQHRRYRFRAFDFDPEKLKCASLTNAPVNLAKSHFGPFLIAQAVNLYISLGLSLRQAAFAIKQFWEVRVSYETIQSWVVSLAAYLAPLVKLFPLPLSGIVVIDVVMLKLLLLFLRKSLTGMVSVSLFSSLIRLLSMILRFRLLTLFSVLYTSSPCNWVYS</sequence>
<reference evidence="2" key="1">
    <citation type="submission" date="2020-07" db="EMBL/GenBank/DDBJ databases">
        <title>Koleobacter methoxysyntrophicus gen. nov., sp. nov., a novel anaerobic bacterium isolated from deep subsurface oil field and proposal of Koleobacterales ord. nov. in the phylum Firmicutes.</title>
        <authorList>
            <person name="Sakamoto S."/>
            <person name="Tamaki H."/>
        </authorList>
    </citation>
    <scope>NUCLEOTIDE SEQUENCE</scope>
    <source>
        <strain evidence="2">NRmbB1</strain>
    </source>
</reference>
<dbReference type="InterPro" id="IPR024064">
    <property type="entry name" value="FdhE-like_sf"/>
</dbReference>
<evidence type="ECO:0000313" key="3">
    <source>
        <dbReference type="Proteomes" id="UP000662904"/>
    </source>
</evidence>
<feature type="transmembrane region" description="Helical" evidence="1">
    <location>
        <begin position="260"/>
        <end position="282"/>
    </location>
</feature>
<organism evidence="2 3">
    <name type="scientific">Koleobacter methoxysyntrophicus</name>
    <dbReference type="NCBI Taxonomy" id="2751313"/>
    <lineage>
        <taxon>Bacteria</taxon>
        <taxon>Bacillati</taxon>
        <taxon>Bacillota</taxon>
        <taxon>Clostridia</taxon>
        <taxon>Koleobacterales</taxon>
        <taxon>Koleobacteraceae</taxon>
        <taxon>Koleobacter</taxon>
    </lineage>
</organism>
<dbReference type="SUPFAM" id="SSF144020">
    <property type="entry name" value="FdhE-like"/>
    <property type="match status" value="1"/>
</dbReference>
<keyword evidence="1" id="KW-0472">Membrane</keyword>
<dbReference type="EMBL" id="CP059066">
    <property type="protein sequence ID" value="QSQ08673.1"/>
    <property type="molecule type" value="Genomic_DNA"/>
</dbReference>
<evidence type="ECO:0000256" key="1">
    <source>
        <dbReference type="SAM" id="Phobius"/>
    </source>
</evidence>
<accession>A0A8A0RKC4</accession>